<gene>
    <name evidence="1" type="ORF">AVEN_110750_1</name>
</gene>
<accession>A0A4Y2S204</accession>
<dbReference type="AlphaFoldDB" id="A0A4Y2S204"/>
<evidence type="ECO:0000313" key="2">
    <source>
        <dbReference type="Proteomes" id="UP000499080"/>
    </source>
</evidence>
<name>A0A4Y2S204_ARAVE</name>
<comment type="caution">
    <text evidence="1">The sequence shown here is derived from an EMBL/GenBank/DDBJ whole genome shotgun (WGS) entry which is preliminary data.</text>
</comment>
<sequence>MPRELSSPSCLVDGGRYSNWEDPFRIGGIRRKLGFYFILGASLRRLLIIRLLDFAAVASSSPFGTKCANETNLNERLPTRNGFLLR</sequence>
<protein>
    <submittedName>
        <fullName evidence="1">Uncharacterized protein</fullName>
    </submittedName>
</protein>
<reference evidence="1 2" key="1">
    <citation type="journal article" date="2019" name="Sci. Rep.">
        <title>Orb-weaving spider Araneus ventricosus genome elucidates the spidroin gene catalogue.</title>
        <authorList>
            <person name="Kono N."/>
            <person name="Nakamura H."/>
            <person name="Ohtoshi R."/>
            <person name="Moran D.A.P."/>
            <person name="Shinohara A."/>
            <person name="Yoshida Y."/>
            <person name="Fujiwara M."/>
            <person name="Mori M."/>
            <person name="Tomita M."/>
            <person name="Arakawa K."/>
        </authorList>
    </citation>
    <scope>NUCLEOTIDE SEQUENCE [LARGE SCALE GENOMIC DNA]</scope>
</reference>
<evidence type="ECO:0000313" key="1">
    <source>
        <dbReference type="EMBL" id="GBN81636.1"/>
    </source>
</evidence>
<organism evidence="1 2">
    <name type="scientific">Araneus ventricosus</name>
    <name type="common">Orbweaver spider</name>
    <name type="synonym">Epeira ventricosa</name>
    <dbReference type="NCBI Taxonomy" id="182803"/>
    <lineage>
        <taxon>Eukaryota</taxon>
        <taxon>Metazoa</taxon>
        <taxon>Ecdysozoa</taxon>
        <taxon>Arthropoda</taxon>
        <taxon>Chelicerata</taxon>
        <taxon>Arachnida</taxon>
        <taxon>Araneae</taxon>
        <taxon>Araneomorphae</taxon>
        <taxon>Entelegynae</taxon>
        <taxon>Araneoidea</taxon>
        <taxon>Araneidae</taxon>
        <taxon>Araneus</taxon>
    </lineage>
</organism>
<dbReference type="EMBL" id="BGPR01019337">
    <property type="protein sequence ID" value="GBN81636.1"/>
    <property type="molecule type" value="Genomic_DNA"/>
</dbReference>
<keyword evidence="2" id="KW-1185">Reference proteome</keyword>
<dbReference type="Proteomes" id="UP000499080">
    <property type="component" value="Unassembled WGS sequence"/>
</dbReference>
<proteinExistence type="predicted"/>